<dbReference type="EMBL" id="JAFMPM010000006">
    <property type="protein sequence ID" value="MBO0613511.1"/>
    <property type="molecule type" value="Genomic_DNA"/>
</dbReference>
<evidence type="ECO:0000313" key="5">
    <source>
        <dbReference type="Proteomes" id="UP000664466"/>
    </source>
</evidence>
<organism evidence="4">
    <name type="scientific">Thiothrix fructosivorans</name>
    <dbReference type="NCBI Taxonomy" id="111770"/>
    <lineage>
        <taxon>Bacteria</taxon>
        <taxon>Pseudomonadati</taxon>
        <taxon>Pseudomonadota</taxon>
        <taxon>Gammaproteobacteria</taxon>
        <taxon>Thiotrichales</taxon>
        <taxon>Thiotrichaceae</taxon>
        <taxon>Thiothrix</taxon>
    </lineage>
</organism>
<comment type="similarity">
    <text evidence="1">Belongs to the UPF0337 (CsbD) family.</text>
</comment>
<dbReference type="InterPro" id="IPR008462">
    <property type="entry name" value="CsbD"/>
</dbReference>
<dbReference type="InterPro" id="IPR050423">
    <property type="entry name" value="UPF0337_stress_rsp"/>
</dbReference>
<protein>
    <submittedName>
        <fullName evidence="4">CsbD family protein</fullName>
    </submittedName>
</protein>
<dbReference type="PANTHER" id="PTHR34977">
    <property type="entry name" value="UPF0337 PROTEIN YJBJ"/>
    <property type="match status" value="1"/>
</dbReference>
<evidence type="ECO:0000259" key="2">
    <source>
        <dbReference type="Pfam" id="PF05532"/>
    </source>
</evidence>
<name>A0A8B0SJ72_9GAMM</name>
<dbReference type="Pfam" id="PF05532">
    <property type="entry name" value="CsbD"/>
    <property type="match status" value="1"/>
</dbReference>
<dbReference type="SUPFAM" id="SSF69047">
    <property type="entry name" value="Hypothetical protein YjbJ"/>
    <property type="match status" value="1"/>
</dbReference>
<dbReference type="Proteomes" id="UP000664466">
    <property type="component" value="Unassembled WGS sequence"/>
</dbReference>
<dbReference type="AlphaFoldDB" id="A0A8B0SJ72"/>
<feature type="domain" description="CsbD-like" evidence="2">
    <location>
        <begin position="7"/>
        <end position="47"/>
    </location>
</feature>
<dbReference type="EMBL" id="CP072748">
    <property type="protein sequence ID" value="QTX11064.1"/>
    <property type="molecule type" value="Genomic_DNA"/>
</dbReference>
<reference evidence="4" key="2">
    <citation type="submission" date="2021-04" db="EMBL/GenBank/DDBJ databases">
        <title>Complete Genome and methylome analysis of Thiothrix fructosivorans ATCC 49748.</title>
        <authorList>
            <person name="Fomenkov A."/>
            <person name="Sun L."/>
            <person name="Vincze T."/>
            <person name="Grabovich M.Y."/>
            <person name="Roberts R.J."/>
        </authorList>
    </citation>
    <scope>NUCLEOTIDE SEQUENCE</scope>
    <source>
        <strain evidence="4">ATCC 49748</strain>
    </source>
</reference>
<dbReference type="PANTHER" id="PTHR34977:SF1">
    <property type="entry name" value="UPF0337 PROTEIN YJBJ"/>
    <property type="match status" value="1"/>
</dbReference>
<evidence type="ECO:0000313" key="4">
    <source>
        <dbReference type="EMBL" id="QTX11064.1"/>
    </source>
</evidence>
<dbReference type="InterPro" id="IPR036629">
    <property type="entry name" value="YjbJ_sf"/>
</dbReference>
<dbReference type="Gene3D" id="1.10.1470.10">
    <property type="entry name" value="YjbJ"/>
    <property type="match status" value="1"/>
</dbReference>
<gene>
    <name evidence="4" type="ORF">J1836_001445</name>
    <name evidence="3" type="ORF">J1836_11370</name>
</gene>
<evidence type="ECO:0000256" key="1">
    <source>
        <dbReference type="ARBA" id="ARBA00009129"/>
    </source>
</evidence>
<evidence type="ECO:0000313" key="3">
    <source>
        <dbReference type="EMBL" id="MBO0613511.1"/>
    </source>
</evidence>
<keyword evidence="5" id="KW-1185">Reference proteome</keyword>
<accession>A0A8B0SJ72</accession>
<dbReference type="RefSeq" id="WP_207251200.1">
    <property type="nucleotide sequence ID" value="NZ_JAFMPM010000006.1"/>
</dbReference>
<reference evidence="3 5" key="1">
    <citation type="submission" date="2021-03" db="EMBL/GenBank/DDBJ databases">
        <title>Draft genome and methylome analysis of Thiotrix fructosivoruns ATCC 49748.</title>
        <authorList>
            <person name="Fomenkov A."/>
            <person name="Grabovich M.Y."/>
            <person name="Roberts R.J."/>
        </authorList>
    </citation>
    <scope>NUCLEOTIDE SEQUENCE [LARGE SCALE GENOMIC DNA]</scope>
    <source>
        <strain evidence="3 5">ATCC 49748</strain>
    </source>
</reference>
<sequence length="74" mass="8217">MDTNYLSAHWHQIKGSVREQFGKLTDDDLLEIGGKVELLVGKLQERYDLSLAEAEAAVTGLKIDAEGMKLETNI</sequence>
<proteinExistence type="inferred from homology"/>